<accession>A0A5C3DRQ8</accession>
<sequence length="199" mass="22479">MLLARSMSLVRYSARYSTVLHSTVDRSSAVSAQIEFGPKMKRNSPKISVRATRQGWVSNHPIFSPRSARSAEFHFSTKRKDAWLIKMGRGLSHVNGPINHFICLDTGAFPCGMVLCQGMRKLRSDFPLIVHQTRPTPETCSSSWPWQAAHGVSSVHLRFGPPLIWTADNDDIKPPKRKRGLPVRILTICESTLARRFER</sequence>
<reference evidence="1 2" key="1">
    <citation type="submission" date="2018-03" db="EMBL/GenBank/DDBJ databases">
        <authorList>
            <person name="Guldener U."/>
        </authorList>
    </citation>
    <scope>NUCLEOTIDE SEQUENCE [LARGE SCALE GENOMIC DNA]</scope>
    <source>
        <strain evidence="1 2">NBRC100155</strain>
    </source>
</reference>
<evidence type="ECO:0000313" key="2">
    <source>
        <dbReference type="Proteomes" id="UP000324022"/>
    </source>
</evidence>
<protein>
    <submittedName>
        <fullName evidence="1">Uncharacterized protein</fullName>
    </submittedName>
</protein>
<gene>
    <name evidence="1" type="ORF">UTRI_00522</name>
</gene>
<dbReference type="EMBL" id="OOIN01000002">
    <property type="protein sequence ID" value="SPO21045.1"/>
    <property type="molecule type" value="Genomic_DNA"/>
</dbReference>
<evidence type="ECO:0000313" key="1">
    <source>
        <dbReference type="EMBL" id="SPO21045.1"/>
    </source>
</evidence>
<organism evidence="1 2">
    <name type="scientific">Ustilago trichophora</name>
    <dbReference type="NCBI Taxonomy" id="86804"/>
    <lineage>
        <taxon>Eukaryota</taxon>
        <taxon>Fungi</taxon>
        <taxon>Dikarya</taxon>
        <taxon>Basidiomycota</taxon>
        <taxon>Ustilaginomycotina</taxon>
        <taxon>Ustilaginomycetes</taxon>
        <taxon>Ustilaginales</taxon>
        <taxon>Ustilaginaceae</taxon>
        <taxon>Ustilago</taxon>
    </lineage>
</organism>
<keyword evidence="2" id="KW-1185">Reference proteome</keyword>
<dbReference type="Proteomes" id="UP000324022">
    <property type="component" value="Unassembled WGS sequence"/>
</dbReference>
<dbReference type="AlphaFoldDB" id="A0A5C3DRQ8"/>
<name>A0A5C3DRQ8_9BASI</name>
<proteinExistence type="predicted"/>